<dbReference type="Pfam" id="PF13568">
    <property type="entry name" value="OMP_b-brl_2"/>
    <property type="match status" value="1"/>
</dbReference>
<feature type="domain" description="Outer membrane protein beta-barrel" evidence="2">
    <location>
        <begin position="19"/>
        <end position="171"/>
    </location>
</feature>
<evidence type="ECO:0000259" key="2">
    <source>
        <dbReference type="Pfam" id="PF13568"/>
    </source>
</evidence>
<dbReference type="EMBL" id="PYGF01000018">
    <property type="protein sequence ID" value="PSK98731.1"/>
    <property type="molecule type" value="Genomic_DNA"/>
</dbReference>
<dbReference type="Proteomes" id="UP000240708">
    <property type="component" value="Unassembled WGS sequence"/>
</dbReference>
<accession>A0A2P8DNC7</accession>
<protein>
    <submittedName>
        <fullName evidence="3">Outer membrane protein with beta-barrel domain</fullName>
    </submittedName>
</protein>
<name>A0A2P8DNC7_9BACT</name>
<keyword evidence="1" id="KW-0732">Signal</keyword>
<sequence>MKKLLFTIAISLICLYSVAQDFSIGPKFGVSQSNIRVNGDGFSSGDEQIGYHLGVFVRMGGHSIFVQPEFLFTNTGGTIIKQSQGNDDGILETNFNRLDIPVMFGFKFAGFFRLQAGPIASILLDYRLEDALQIAQNVDYKSATLGYQAGIGLDVKNLILDFKYENSLGKIAKSVAGFETDQRLSQIVLSAGFRLF</sequence>
<dbReference type="RefSeq" id="WP_106568987.1">
    <property type="nucleotide sequence ID" value="NZ_JAUVYL010000017.1"/>
</dbReference>
<feature type="chain" id="PRO_5015145314" evidence="1">
    <location>
        <begin position="20"/>
        <end position="196"/>
    </location>
</feature>
<gene>
    <name evidence="3" type="ORF">CLV48_11818</name>
</gene>
<dbReference type="InterPro" id="IPR025665">
    <property type="entry name" value="Beta-barrel_OMP_2"/>
</dbReference>
<evidence type="ECO:0000313" key="4">
    <source>
        <dbReference type="Proteomes" id="UP000240708"/>
    </source>
</evidence>
<reference evidence="3 4" key="1">
    <citation type="submission" date="2018-03" db="EMBL/GenBank/DDBJ databases">
        <title>Genomic Encyclopedia of Archaeal and Bacterial Type Strains, Phase II (KMG-II): from individual species to whole genera.</title>
        <authorList>
            <person name="Goeker M."/>
        </authorList>
    </citation>
    <scope>NUCLEOTIDE SEQUENCE [LARGE SCALE GENOMIC DNA]</scope>
    <source>
        <strain evidence="3 4">DSM 28057</strain>
    </source>
</reference>
<dbReference type="OrthoDB" id="1001536at2"/>
<dbReference type="AlphaFoldDB" id="A0A2P8DNC7"/>
<feature type="signal peptide" evidence="1">
    <location>
        <begin position="1"/>
        <end position="19"/>
    </location>
</feature>
<organism evidence="3 4">
    <name type="scientific">Cecembia rubra</name>
    <dbReference type="NCBI Taxonomy" id="1485585"/>
    <lineage>
        <taxon>Bacteria</taxon>
        <taxon>Pseudomonadati</taxon>
        <taxon>Bacteroidota</taxon>
        <taxon>Cytophagia</taxon>
        <taxon>Cytophagales</taxon>
        <taxon>Cyclobacteriaceae</taxon>
        <taxon>Cecembia</taxon>
    </lineage>
</organism>
<comment type="caution">
    <text evidence="3">The sequence shown here is derived from an EMBL/GenBank/DDBJ whole genome shotgun (WGS) entry which is preliminary data.</text>
</comment>
<evidence type="ECO:0000256" key="1">
    <source>
        <dbReference type="SAM" id="SignalP"/>
    </source>
</evidence>
<evidence type="ECO:0000313" key="3">
    <source>
        <dbReference type="EMBL" id="PSK98731.1"/>
    </source>
</evidence>
<keyword evidence="4" id="KW-1185">Reference proteome</keyword>
<proteinExistence type="predicted"/>